<protein>
    <submittedName>
        <fullName evidence="1">Uncharacterized protein</fullName>
    </submittedName>
</protein>
<evidence type="ECO:0000313" key="1">
    <source>
        <dbReference type="EMBL" id="CAD8544780.1"/>
    </source>
</evidence>
<accession>A0A7S0J958</accession>
<dbReference type="AlphaFoldDB" id="A0A7S0J958"/>
<organism evidence="1">
    <name type="scientific">Calcidiscus leptoporus</name>
    <dbReference type="NCBI Taxonomy" id="127549"/>
    <lineage>
        <taxon>Eukaryota</taxon>
        <taxon>Haptista</taxon>
        <taxon>Haptophyta</taxon>
        <taxon>Prymnesiophyceae</taxon>
        <taxon>Coccolithales</taxon>
        <taxon>Calcidiscaceae</taxon>
        <taxon>Calcidiscus</taxon>
    </lineage>
</organism>
<dbReference type="SUPFAM" id="SSF52047">
    <property type="entry name" value="RNI-like"/>
    <property type="match status" value="1"/>
</dbReference>
<reference evidence="1" key="1">
    <citation type="submission" date="2021-01" db="EMBL/GenBank/DDBJ databases">
        <authorList>
            <person name="Corre E."/>
            <person name="Pelletier E."/>
            <person name="Niang G."/>
            <person name="Scheremetjew M."/>
            <person name="Finn R."/>
            <person name="Kale V."/>
            <person name="Holt S."/>
            <person name="Cochrane G."/>
            <person name="Meng A."/>
            <person name="Brown T."/>
            <person name="Cohen L."/>
        </authorList>
    </citation>
    <scope>NUCLEOTIDE SEQUENCE</scope>
    <source>
        <strain evidence="1">RCC1130</strain>
    </source>
</reference>
<gene>
    <name evidence="1" type="ORF">CLEP1334_LOCUS20068</name>
</gene>
<sequence length="170" mass="18546">MILARGPYHELPDMNLARGPSHELPASSLGQDVLWHARFAKAFGERALNSCRGCWKERFTQALVLLVAWAPADARAKELVDASHVFLSSAVGYIDCSGLELNDEAALRVVSACPSLQRLNLARTQVGDETLCALGEACPDLRWLRLTETQVTGEGVQELLCSKPKLCVVC</sequence>
<name>A0A7S0J958_9EUKA</name>
<proteinExistence type="predicted"/>
<dbReference type="EMBL" id="HBER01039654">
    <property type="protein sequence ID" value="CAD8544780.1"/>
    <property type="molecule type" value="Transcribed_RNA"/>
</dbReference>
<dbReference type="Gene3D" id="3.80.10.10">
    <property type="entry name" value="Ribonuclease Inhibitor"/>
    <property type="match status" value="1"/>
</dbReference>
<dbReference type="InterPro" id="IPR032675">
    <property type="entry name" value="LRR_dom_sf"/>
</dbReference>